<dbReference type="AlphaFoldDB" id="A0A814PVB3"/>
<dbReference type="Proteomes" id="UP000663891">
    <property type="component" value="Unassembled WGS sequence"/>
</dbReference>
<organism evidence="1 5">
    <name type="scientific">Adineta steineri</name>
    <dbReference type="NCBI Taxonomy" id="433720"/>
    <lineage>
        <taxon>Eukaryota</taxon>
        <taxon>Metazoa</taxon>
        <taxon>Spiralia</taxon>
        <taxon>Gnathifera</taxon>
        <taxon>Rotifera</taxon>
        <taxon>Eurotatoria</taxon>
        <taxon>Bdelloidea</taxon>
        <taxon>Adinetida</taxon>
        <taxon>Adinetidae</taxon>
        <taxon>Adineta</taxon>
    </lineage>
</organism>
<evidence type="ECO:0000313" key="3">
    <source>
        <dbReference type="EMBL" id="CAF3933887.1"/>
    </source>
</evidence>
<evidence type="ECO:0000313" key="5">
    <source>
        <dbReference type="Proteomes" id="UP000663845"/>
    </source>
</evidence>
<gene>
    <name evidence="1" type="ORF">JYZ213_LOCUS21927</name>
    <name evidence="3" type="ORF">OKA104_LOCUS25982</name>
    <name evidence="4" type="ORF">OXD698_LOCUS38202</name>
    <name evidence="2" type="ORF">VCS650_LOCUS21075</name>
</gene>
<comment type="caution">
    <text evidence="1">The sequence shown here is derived from an EMBL/GenBank/DDBJ whole genome shotgun (WGS) entry which is preliminary data.</text>
</comment>
<protein>
    <submittedName>
        <fullName evidence="1">Uncharacterized protein</fullName>
    </submittedName>
</protein>
<dbReference type="EMBL" id="CAJOAZ010007083">
    <property type="protein sequence ID" value="CAF4153498.1"/>
    <property type="molecule type" value="Genomic_DNA"/>
</dbReference>
<dbReference type="Proteomes" id="UP000663844">
    <property type="component" value="Unassembled WGS sequence"/>
</dbReference>
<accession>A0A814PVB3</accession>
<dbReference type="EMBL" id="CAJNON010000223">
    <property type="protein sequence ID" value="CAF1118859.1"/>
    <property type="molecule type" value="Genomic_DNA"/>
</dbReference>
<dbReference type="EMBL" id="CAJNOG010000244">
    <property type="protein sequence ID" value="CAF1111067.1"/>
    <property type="molecule type" value="Genomic_DNA"/>
</dbReference>
<evidence type="ECO:0000313" key="2">
    <source>
        <dbReference type="EMBL" id="CAF1118859.1"/>
    </source>
</evidence>
<sequence>MGEKVATNEAITKLVNTCDDGLVLSSAAKDAIDGFFHSSAVMIASGPMLISKLCTFEGQLKCLKNVSLYELIRKFFDTQDADWLLPMIEIALQKGAAVSINEDKLMVYDNGEPKELRAPNLKLHNELIEAFINKAQALHLSLGIPSNPEN</sequence>
<dbReference type="EMBL" id="CAJOAY010002230">
    <property type="protein sequence ID" value="CAF3933887.1"/>
    <property type="molecule type" value="Genomic_DNA"/>
</dbReference>
<evidence type="ECO:0000313" key="1">
    <source>
        <dbReference type="EMBL" id="CAF1111067.1"/>
    </source>
</evidence>
<dbReference type="Proteomes" id="UP000663881">
    <property type="component" value="Unassembled WGS sequence"/>
</dbReference>
<evidence type="ECO:0000313" key="4">
    <source>
        <dbReference type="EMBL" id="CAF4153498.1"/>
    </source>
</evidence>
<dbReference type="OrthoDB" id="10369629at2759"/>
<dbReference type="Proteomes" id="UP000663845">
    <property type="component" value="Unassembled WGS sequence"/>
</dbReference>
<name>A0A814PVB3_9BILA</name>
<reference evidence="1" key="1">
    <citation type="submission" date="2021-02" db="EMBL/GenBank/DDBJ databases">
        <authorList>
            <person name="Nowell W R."/>
        </authorList>
    </citation>
    <scope>NUCLEOTIDE SEQUENCE</scope>
</reference>
<proteinExistence type="predicted"/>